<dbReference type="EMBL" id="JAAAUQ010000097">
    <property type="protein sequence ID" value="KAF9154786.1"/>
    <property type="molecule type" value="Genomic_DNA"/>
</dbReference>
<proteinExistence type="predicted"/>
<evidence type="ECO:0000313" key="6">
    <source>
        <dbReference type="Proteomes" id="UP000748756"/>
    </source>
</evidence>
<dbReference type="OrthoDB" id="2446102at2759"/>
<dbReference type="PANTHER" id="PTHR46228">
    <property type="entry name" value="KELCH DOMAIN-CONTAINING PROTEIN"/>
    <property type="match status" value="1"/>
</dbReference>
<feature type="region of interest" description="Disordered" evidence="3">
    <location>
        <begin position="397"/>
        <end position="422"/>
    </location>
</feature>
<dbReference type="Pfam" id="PF24681">
    <property type="entry name" value="Kelch_KLHDC2_KLHL20_DRC7"/>
    <property type="match status" value="1"/>
</dbReference>
<feature type="region of interest" description="Disordered" evidence="3">
    <location>
        <begin position="559"/>
        <end position="591"/>
    </location>
</feature>
<dbReference type="PANTHER" id="PTHR46228:SF2">
    <property type="entry name" value="KELCH REPEAT PROTEIN (AFU_ORTHOLOGUE AFUA_4G14350)"/>
    <property type="match status" value="1"/>
</dbReference>
<evidence type="ECO:0000256" key="4">
    <source>
        <dbReference type="SAM" id="Phobius"/>
    </source>
</evidence>
<feature type="transmembrane region" description="Helical" evidence="4">
    <location>
        <begin position="426"/>
        <end position="447"/>
    </location>
</feature>
<sequence length="693" mass="75956">MHRADIDRDDNKLKLAITAMNWSRQSATQRFSAWTSFLITVCLISTLSTQHLPYAQAQSYSPTVVAAPAFARTITKLYVAGGAVTPNLDTMIRQFMYLDLLKPFTSTAPPWTQLANCPAQHVFPAAFSSDEKILYIFHVPGTNSPWQYSVVDDTWQEVTATKFGNADWEGIGAVTDPKSGLIYLAGGYDDVNAKAAYLRIINVFDPVSQTINTQDLPPPEKVFPVRWYYGNVWSRNRSSIVYWGGVNRDNKVSISPVENGVTEFTPDLMSWFTMPIQGVAPTVRADHCMAANDDGTKIAIYGGRFRNRTITGELWILDLVAYTWIQGLSGPPRCYTACTIAGDQFLVWGGGASQNEMAPSEMLIYDFGRREYVKKYTPPTYYKDLSPPPALRRVTAPWPTKTSTSGAVAGSGGTENGTTREGTSSAIVGGILGGLALLSVFVGIFFLRRRRREQKWRAVTGADQAGQGDVGVESSEKGPWKEPQGVTTKHDPQATEQDYNYVDKTLQELVEQQRQLEHKRQLLILKQQGLTTNGSSIDIDTTSQGLVSVEQLRGPAVLPGAKSEYLPPLPSTSSSSPTSTPQLSMSSTPLPSPESLYADLLLSTAALTTKPTVQMIPSLVANDGNYVDGYEGARQGVSVGKESDLEQMIEPIYGPVQTVSNVIPDVVYMPSLDAGVDWTKHQQDNHPHTIAKT</sequence>
<keyword evidence="4" id="KW-0472">Membrane</keyword>
<keyword evidence="6" id="KW-1185">Reference proteome</keyword>
<keyword evidence="4" id="KW-1133">Transmembrane helix</keyword>
<dbReference type="SUPFAM" id="SSF117281">
    <property type="entry name" value="Kelch motif"/>
    <property type="match status" value="1"/>
</dbReference>
<dbReference type="Proteomes" id="UP000748756">
    <property type="component" value="Unassembled WGS sequence"/>
</dbReference>
<dbReference type="AlphaFoldDB" id="A0A9P5VE81"/>
<evidence type="ECO:0000256" key="3">
    <source>
        <dbReference type="SAM" id="MobiDB-lite"/>
    </source>
</evidence>
<accession>A0A9P5VE81</accession>
<keyword evidence="1" id="KW-0880">Kelch repeat</keyword>
<gene>
    <name evidence="5" type="ORF">BG015_011968</name>
</gene>
<keyword evidence="4" id="KW-0812">Transmembrane</keyword>
<evidence type="ECO:0000313" key="5">
    <source>
        <dbReference type="EMBL" id="KAF9154786.1"/>
    </source>
</evidence>
<dbReference type="Gene3D" id="2.120.10.80">
    <property type="entry name" value="Kelch-type beta propeller"/>
    <property type="match status" value="2"/>
</dbReference>
<protein>
    <recommendedName>
        <fullName evidence="7">Kelch repeat-containing protein</fullName>
    </recommendedName>
</protein>
<dbReference type="InterPro" id="IPR015915">
    <property type="entry name" value="Kelch-typ_b-propeller"/>
</dbReference>
<evidence type="ECO:0008006" key="7">
    <source>
        <dbReference type="Google" id="ProtNLM"/>
    </source>
</evidence>
<keyword evidence="2" id="KW-0677">Repeat</keyword>
<comment type="caution">
    <text evidence="5">The sequence shown here is derived from an EMBL/GenBank/DDBJ whole genome shotgun (WGS) entry which is preliminary data.</text>
</comment>
<organism evidence="5 6">
    <name type="scientific">Linnemannia schmuckeri</name>
    <dbReference type="NCBI Taxonomy" id="64567"/>
    <lineage>
        <taxon>Eukaryota</taxon>
        <taxon>Fungi</taxon>
        <taxon>Fungi incertae sedis</taxon>
        <taxon>Mucoromycota</taxon>
        <taxon>Mortierellomycotina</taxon>
        <taxon>Mortierellomycetes</taxon>
        <taxon>Mortierellales</taxon>
        <taxon>Mortierellaceae</taxon>
        <taxon>Linnemannia</taxon>
    </lineage>
</organism>
<evidence type="ECO:0000256" key="1">
    <source>
        <dbReference type="ARBA" id="ARBA00022441"/>
    </source>
</evidence>
<name>A0A9P5VE81_9FUNG</name>
<reference evidence="5" key="1">
    <citation type="journal article" date="2020" name="Fungal Divers.">
        <title>Resolving the Mortierellaceae phylogeny through synthesis of multi-gene phylogenetics and phylogenomics.</title>
        <authorList>
            <person name="Vandepol N."/>
            <person name="Liber J."/>
            <person name="Desiro A."/>
            <person name="Na H."/>
            <person name="Kennedy M."/>
            <person name="Barry K."/>
            <person name="Grigoriev I.V."/>
            <person name="Miller A.N."/>
            <person name="O'Donnell K."/>
            <person name="Stajich J.E."/>
            <person name="Bonito G."/>
        </authorList>
    </citation>
    <scope>NUCLEOTIDE SEQUENCE</scope>
    <source>
        <strain evidence="5">NRRL 6426</strain>
    </source>
</reference>
<evidence type="ECO:0000256" key="2">
    <source>
        <dbReference type="ARBA" id="ARBA00022737"/>
    </source>
</evidence>
<feature type="compositionally biased region" description="Low complexity" evidence="3">
    <location>
        <begin position="571"/>
        <end position="591"/>
    </location>
</feature>
<feature type="region of interest" description="Disordered" evidence="3">
    <location>
        <begin position="457"/>
        <end position="495"/>
    </location>
</feature>